<gene>
    <name evidence="5 8" type="primary">rimM</name>
    <name evidence="8" type="ORF">SIN8267_00887</name>
</gene>
<dbReference type="NCBIfam" id="TIGR02273">
    <property type="entry name" value="16S_RimM"/>
    <property type="match status" value="1"/>
</dbReference>
<dbReference type="Pfam" id="PF24986">
    <property type="entry name" value="PRC_RimM"/>
    <property type="match status" value="1"/>
</dbReference>
<dbReference type="Gene3D" id="2.30.30.240">
    <property type="entry name" value="PRC-barrel domain"/>
    <property type="match status" value="1"/>
</dbReference>
<protein>
    <recommendedName>
        <fullName evidence="5">Ribosome maturation factor RimM</fullName>
    </recommendedName>
</protein>
<comment type="similarity">
    <text evidence="5">Belongs to the RimM family.</text>
</comment>
<dbReference type="InterPro" id="IPR009000">
    <property type="entry name" value="Transl_B-barrel_sf"/>
</dbReference>
<evidence type="ECO:0000259" key="7">
    <source>
        <dbReference type="Pfam" id="PF24986"/>
    </source>
</evidence>
<dbReference type="Proteomes" id="UP000838100">
    <property type="component" value="Unassembled WGS sequence"/>
</dbReference>
<evidence type="ECO:0000256" key="3">
    <source>
        <dbReference type="ARBA" id="ARBA00022552"/>
    </source>
</evidence>
<evidence type="ECO:0000313" key="8">
    <source>
        <dbReference type="EMBL" id="CAH0990788.1"/>
    </source>
</evidence>
<dbReference type="HAMAP" id="MF_00014">
    <property type="entry name" value="Ribosome_mat_RimM"/>
    <property type="match status" value="1"/>
</dbReference>
<evidence type="ECO:0000313" key="9">
    <source>
        <dbReference type="Proteomes" id="UP000838100"/>
    </source>
</evidence>
<comment type="function">
    <text evidence="5">An accessory protein needed during the final step in the assembly of 30S ribosomal subunit, possibly for assembly of the head region. Essential for efficient processing of 16S rRNA. May be needed both before and after RbfA during the maturation of 16S rRNA. It has affinity for free ribosomal 30S subunits but not for 70S ribosomes.</text>
</comment>
<evidence type="ECO:0000256" key="1">
    <source>
        <dbReference type="ARBA" id="ARBA00022490"/>
    </source>
</evidence>
<name>A0ABM9ACP8_9GAMM</name>
<dbReference type="InterPro" id="IPR002676">
    <property type="entry name" value="RimM_N"/>
</dbReference>
<dbReference type="SUPFAM" id="SSF50447">
    <property type="entry name" value="Translation proteins"/>
    <property type="match status" value="1"/>
</dbReference>
<feature type="domain" description="RimM N-terminal" evidence="6">
    <location>
        <begin position="11"/>
        <end position="92"/>
    </location>
</feature>
<evidence type="ECO:0000256" key="2">
    <source>
        <dbReference type="ARBA" id="ARBA00022517"/>
    </source>
</evidence>
<keyword evidence="3 5" id="KW-0698">rRNA processing</keyword>
<keyword evidence="9" id="KW-1185">Reference proteome</keyword>
<dbReference type="Gene3D" id="2.40.30.60">
    <property type="entry name" value="RimM"/>
    <property type="match status" value="1"/>
</dbReference>
<comment type="subcellular location">
    <subcellularLocation>
        <location evidence="5">Cytoplasm</location>
    </subcellularLocation>
</comment>
<comment type="domain">
    <text evidence="5">The PRC barrel domain binds ribosomal protein uS19.</text>
</comment>
<reference evidence="8" key="1">
    <citation type="submission" date="2021-12" db="EMBL/GenBank/DDBJ databases">
        <authorList>
            <person name="Rodrigo-Torres L."/>
            <person name="Arahal R. D."/>
            <person name="Lucena T."/>
        </authorList>
    </citation>
    <scope>NUCLEOTIDE SEQUENCE</scope>
    <source>
        <strain evidence="8">CECT 8267</strain>
    </source>
</reference>
<keyword evidence="4 5" id="KW-0143">Chaperone</keyword>
<comment type="caution">
    <text evidence="8">The sequence shown here is derived from an EMBL/GenBank/DDBJ whole genome shotgun (WGS) entry which is preliminary data.</text>
</comment>
<evidence type="ECO:0000259" key="6">
    <source>
        <dbReference type="Pfam" id="PF01782"/>
    </source>
</evidence>
<dbReference type="InterPro" id="IPR011961">
    <property type="entry name" value="RimM"/>
</dbReference>
<accession>A0ABM9ACP8</accession>
<feature type="domain" description="Ribosome maturation factor RimM PRC barrel" evidence="7">
    <location>
        <begin position="104"/>
        <end position="178"/>
    </location>
</feature>
<dbReference type="RefSeq" id="WP_237443461.1">
    <property type="nucleotide sequence ID" value="NZ_CAKLPX010000001.1"/>
</dbReference>
<dbReference type="InterPro" id="IPR036976">
    <property type="entry name" value="RimM_N_sf"/>
</dbReference>
<evidence type="ECO:0000256" key="4">
    <source>
        <dbReference type="ARBA" id="ARBA00023186"/>
    </source>
</evidence>
<keyword evidence="2 5" id="KW-0690">Ribosome biogenesis</keyword>
<evidence type="ECO:0000256" key="5">
    <source>
        <dbReference type="HAMAP-Rule" id="MF_00014"/>
    </source>
</evidence>
<dbReference type="InterPro" id="IPR011033">
    <property type="entry name" value="PRC_barrel-like_sf"/>
</dbReference>
<dbReference type="PANTHER" id="PTHR33692">
    <property type="entry name" value="RIBOSOME MATURATION FACTOR RIMM"/>
    <property type="match status" value="1"/>
</dbReference>
<organism evidence="8 9">
    <name type="scientific">Sinobacterium norvegicum</name>
    <dbReference type="NCBI Taxonomy" id="1641715"/>
    <lineage>
        <taxon>Bacteria</taxon>
        <taxon>Pseudomonadati</taxon>
        <taxon>Pseudomonadota</taxon>
        <taxon>Gammaproteobacteria</taxon>
        <taxon>Cellvibrionales</taxon>
        <taxon>Spongiibacteraceae</taxon>
        <taxon>Sinobacterium</taxon>
    </lineage>
</organism>
<sequence>MVDNVASDRVVIGKISGVYGVKGWVKIHSFTEPMENFLGYKSVSTKLNGRLTTIEFDKSHKHGKGLVGHIVGCDDREMARNYTRCELSVAADQLPELRDDEFYWRDLEGLQVYSQFEEGEEVLLGAVHHLIETGANDVLVVHHCEHAIDDRERLIPYLPEQVVLDIDLEQGRITVNWDPEF</sequence>
<dbReference type="SUPFAM" id="SSF50346">
    <property type="entry name" value="PRC-barrel domain"/>
    <property type="match status" value="1"/>
</dbReference>
<dbReference type="PANTHER" id="PTHR33692:SF1">
    <property type="entry name" value="RIBOSOME MATURATION FACTOR RIMM"/>
    <property type="match status" value="1"/>
</dbReference>
<keyword evidence="1 5" id="KW-0963">Cytoplasm</keyword>
<dbReference type="EMBL" id="CAKLPX010000001">
    <property type="protein sequence ID" value="CAH0990788.1"/>
    <property type="molecule type" value="Genomic_DNA"/>
</dbReference>
<dbReference type="InterPro" id="IPR056792">
    <property type="entry name" value="PRC_RimM"/>
</dbReference>
<comment type="subunit">
    <text evidence="5">Binds ribosomal protein uS19.</text>
</comment>
<dbReference type="Pfam" id="PF01782">
    <property type="entry name" value="RimM"/>
    <property type="match status" value="1"/>
</dbReference>
<proteinExistence type="inferred from homology"/>